<feature type="region of interest" description="Disordered" evidence="1">
    <location>
        <begin position="37"/>
        <end position="60"/>
    </location>
</feature>
<feature type="compositionally biased region" description="Low complexity" evidence="1">
    <location>
        <begin position="42"/>
        <end position="58"/>
    </location>
</feature>
<sequence length="263" mass="28515">MLLQSPTKEKNRDNKALIPPPPDDGFHLTEQIIQAGGQPSWAGPGRAARTQRATAPPGRGCGSVSNQLFGCQRGAMELFLSDLRICCSANINPEPVVWRGGSLPPPAGQQHTVQLRLFLVQMKQALLYQAFGEQVVAPESAGPRPLPHADRLEEVRLSRVFESNPRPVLCLGIGQRWVLLLDRFNGNPSVDVFAAPVSVPLWPPLLKVQHGEARLVGGDVVLDVILGQLLMALQVYELRQALVVYLAGVFVHVGEDAKAVGVE</sequence>
<name>A0A5J5D8J2_9PERO</name>
<gene>
    <name evidence="2" type="ORF">FQN60_014341</name>
</gene>
<feature type="region of interest" description="Disordered" evidence="1">
    <location>
        <begin position="1"/>
        <end position="22"/>
    </location>
</feature>
<dbReference type="EMBL" id="VOFY01000008">
    <property type="protein sequence ID" value="KAA8590407.1"/>
    <property type="molecule type" value="Genomic_DNA"/>
</dbReference>
<keyword evidence="3" id="KW-1185">Reference proteome</keyword>
<evidence type="ECO:0000256" key="1">
    <source>
        <dbReference type="SAM" id="MobiDB-lite"/>
    </source>
</evidence>
<evidence type="ECO:0000313" key="2">
    <source>
        <dbReference type="EMBL" id="KAA8590407.1"/>
    </source>
</evidence>
<evidence type="ECO:0000313" key="3">
    <source>
        <dbReference type="Proteomes" id="UP000327493"/>
    </source>
</evidence>
<reference evidence="2 3" key="1">
    <citation type="submission" date="2019-08" db="EMBL/GenBank/DDBJ databases">
        <title>A chromosome-level genome assembly, high-density linkage maps, and genome scans reveal the genomic architecture of hybrid incompatibilities underlying speciation via character displacement in darters (Percidae: Etheostominae).</title>
        <authorList>
            <person name="Moran R.L."/>
            <person name="Catchen J.M."/>
            <person name="Fuller R.C."/>
        </authorList>
    </citation>
    <scope>NUCLEOTIDE SEQUENCE [LARGE SCALE GENOMIC DNA]</scope>
    <source>
        <strain evidence="2">EspeVRDwgs_2016</strain>
        <tissue evidence="2">Muscle</tissue>
    </source>
</reference>
<proteinExistence type="predicted"/>
<organism evidence="2 3">
    <name type="scientific">Etheostoma spectabile</name>
    <name type="common">orangethroat darter</name>
    <dbReference type="NCBI Taxonomy" id="54343"/>
    <lineage>
        <taxon>Eukaryota</taxon>
        <taxon>Metazoa</taxon>
        <taxon>Chordata</taxon>
        <taxon>Craniata</taxon>
        <taxon>Vertebrata</taxon>
        <taxon>Euteleostomi</taxon>
        <taxon>Actinopterygii</taxon>
        <taxon>Neopterygii</taxon>
        <taxon>Teleostei</taxon>
        <taxon>Neoteleostei</taxon>
        <taxon>Acanthomorphata</taxon>
        <taxon>Eupercaria</taxon>
        <taxon>Perciformes</taxon>
        <taxon>Percoidei</taxon>
        <taxon>Percidae</taxon>
        <taxon>Etheostomatinae</taxon>
        <taxon>Etheostoma</taxon>
    </lineage>
</organism>
<accession>A0A5J5D8J2</accession>
<dbReference type="AlphaFoldDB" id="A0A5J5D8J2"/>
<protein>
    <submittedName>
        <fullName evidence="2">Uncharacterized protein</fullName>
    </submittedName>
</protein>
<dbReference type="Proteomes" id="UP000327493">
    <property type="component" value="Chromosome 8"/>
</dbReference>
<comment type="caution">
    <text evidence="2">The sequence shown here is derived from an EMBL/GenBank/DDBJ whole genome shotgun (WGS) entry which is preliminary data.</text>
</comment>